<dbReference type="AlphaFoldDB" id="A0A923HGN4"/>
<dbReference type="InterPro" id="IPR006530">
    <property type="entry name" value="YD"/>
</dbReference>
<protein>
    <submittedName>
        <fullName evidence="1">RHS repeat protein</fullName>
    </submittedName>
</protein>
<name>A0A923HGN4_9BURK</name>
<gene>
    <name evidence="1" type="ORF">H8K32_16455</name>
</gene>
<dbReference type="NCBIfam" id="TIGR01643">
    <property type="entry name" value="YD_repeat_2x"/>
    <property type="match status" value="2"/>
</dbReference>
<dbReference type="PANTHER" id="PTHR32305:SF15">
    <property type="entry name" value="PROTEIN RHSA-RELATED"/>
    <property type="match status" value="1"/>
</dbReference>
<dbReference type="Proteomes" id="UP000634011">
    <property type="component" value="Unassembled WGS sequence"/>
</dbReference>
<organism evidence="1 2">
    <name type="scientific">Undibacterium jejuense</name>
    <dbReference type="NCBI Taxonomy" id="1344949"/>
    <lineage>
        <taxon>Bacteria</taxon>
        <taxon>Pseudomonadati</taxon>
        <taxon>Pseudomonadota</taxon>
        <taxon>Betaproteobacteria</taxon>
        <taxon>Burkholderiales</taxon>
        <taxon>Oxalobacteraceae</taxon>
        <taxon>Undibacterium</taxon>
    </lineage>
</organism>
<comment type="caution">
    <text evidence="1">The sequence shown here is derived from an EMBL/GenBank/DDBJ whole genome shotgun (WGS) entry which is preliminary data.</text>
</comment>
<evidence type="ECO:0000313" key="2">
    <source>
        <dbReference type="Proteomes" id="UP000634011"/>
    </source>
</evidence>
<reference evidence="1" key="1">
    <citation type="submission" date="2020-08" db="EMBL/GenBank/DDBJ databases">
        <title>Novel species isolated from subtropical streams in China.</title>
        <authorList>
            <person name="Lu H."/>
        </authorList>
    </citation>
    <scope>NUCLEOTIDE SEQUENCE</scope>
    <source>
        <strain evidence="1">KACC 12607</strain>
    </source>
</reference>
<dbReference type="EMBL" id="JACOFV010000016">
    <property type="protein sequence ID" value="MBC3863701.1"/>
    <property type="molecule type" value="Genomic_DNA"/>
</dbReference>
<keyword evidence="2" id="KW-1185">Reference proteome</keyword>
<dbReference type="Gene3D" id="2.180.10.10">
    <property type="entry name" value="RHS repeat-associated core"/>
    <property type="match status" value="3"/>
</dbReference>
<evidence type="ECO:0000313" key="1">
    <source>
        <dbReference type="EMBL" id="MBC3863701.1"/>
    </source>
</evidence>
<accession>A0A923HGN4</accession>
<dbReference type="InterPro" id="IPR031325">
    <property type="entry name" value="RHS_repeat"/>
</dbReference>
<dbReference type="InterPro" id="IPR050708">
    <property type="entry name" value="T6SS_VgrG/RHS"/>
</dbReference>
<proteinExistence type="predicted"/>
<dbReference type="PANTHER" id="PTHR32305">
    <property type="match status" value="1"/>
</dbReference>
<dbReference type="Pfam" id="PF05593">
    <property type="entry name" value="RHS_repeat"/>
    <property type="match status" value="2"/>
</dbReference>
<sequence>MTESGVNGGNRTTNFSYYTNAYKWIVNQIQNEISSDSAVNRSFDSSGNMTSISRDGVTTSFSYDNQGNVSSATFPGGRTHNYSSYKRGIPQYEIQAEGVAIGRIVSDAGNIASENNGEGRTTYYSYDGLNRVTSIAYPAGSQVSINYGIASKTATRGSLVENTTYNGFGQVVSVTLGGITRNYSVDAMGRKTFESDPGYSSGTSFQYDMLNRLTRVSNADSTAKTISYGAGTKTVSDELGKSTTYSYRGYGNPDQLFLMGIAAPDSSANISISRNSHDLVTSLTQAGLTRSYGYNSNYYLTFVSNPETGTTSYGRDAAGNMTSRSVGSSGTTYYSYDGQNRLVTVNYPGATPSVTNSYSRTHKLLSANASTGNRSFAYDANDNLTSESLLVDGVTFTASYTYNNLDQLSSITYPRSGSTVNYYPDILGRPTQVSGYVNNVYYWPSGQIKQINYANGTVSNYNQNTRLWPSSFSTSKSSGANYINSNYSYDGVGNLTGISDSSDASYNRTLSYDSMNRLTNISGPWGTGRIDYNGAGNITSQGLGSSTIYYNYDGSNRLSGISGARSAGYGYDAYGDVISSNGVTYTYDGAPNLRCINCSTTGKIEYSYDSTSQRSIVAKAGVKTYEMYGLNGNQLIEFTPGLSNKLVEYIYLGGKRVAQRVTP</sequence>